<evidence type="ECO:0000256" key="1">
    <source>
        <dbReference type="ARBA" id="ARBA00001966"/>
    </source>
</evidence>
<evidence type="ECO:0000256" key="2">
    <source>
        <dbReference type="ARBA" id="ARBA00022691"/>
    </source>
</evidence>
<dbReference type="Gene3D" id="3.20.20.70">
    <property type="entry name" value="Aldolase class I"/>
    <property type="match status" value="1"/>
</dbReference>
<evidence type="ECO:0000256" key="5">
    <source>
        <dbReference type="ARBA" id="ARBA00023014"/>
    </source>
</evidence>
<dbReference type="PANTHER" id="PTHR11228:SF34">
    <property type="entry name" value="TUNGSTEN-CONTAINING ALDEHYDE FERREDOXIN OXIDOREDUCTASE COFACTOR MODIFYING PROTEIN"/>
    <property type="match status" value="1"/>
</dbReference>
<dbReference type="AlphaFoldDB" id="A0A7W7Y4I5"/>
<dbReference type="InterPro" id="IPR007197">
    <property type="entry name" value="rSAM"/>
</dbReference>
<evidence type="ECO:0000313" key="7">
    <source>
        <dbReference type="EMBL" id="MBB5021958.1"/>
    </source>
</evidence>
<sequence length="355" mass="40442">MVKQVNIRLTAKCNYKCGICPFHGKGYSGDFFKEREDINIDMPLEKALLLLAKVRDEGFQVVNLTPNGEFFMYPHWKAILQTAKKLKMKVSITTNGGLLSEDIIREVCRIGVSHITVSIDSVVENHYKSLRTPANSNTYRNAVNAPVYFKKYGGSNVYVQVQCVEQDRYDEEKKQILAHYENAELNQISFSKVISANEHGTAIQGAAKGKKISDANSTVVENKAKMCANFGAPILMPNGLLLGCCGMFYFYNRLDGLKQYCSATHNTVKGGTDHLLELYDSSKIFREFCNTCQLYEDRCDKIENKFISGKYFCVKSKRYERYFPIPRKISTLPRELQLFLYKTNGVKQLKKLKVI</sequence>
<dbReference type="InterPro" id="IPR050377">
    <property type="entry name" value="Radical_SAM_PqqE_MftC-like"/>
</dbReference>
<reference evidence="7 8" key="1">
    <citation type="submission" date="2020-08" db="EMBL/GenBank/DDBJ databases">
        <title>Genomic Encyclopedia of Type Strains, Phase IV (KMG-IV): sequencing the most valuable type-strain genomes for metagenomic binning, comparative biology and taxonomic classification.</title>
        <authorList>
            <person name="Goeker M."/>
        </authorList>
    </citation>
    <scope>NUCLEOTIDE SEQUENCE [LARGE SCALE GENOMIC DNA]</scope>
    <source>
        <strain evidence="7 8">DSM 22071</strain>
    </source>
</reference>
<keyword evidence="3" id="KW-0479">Metal-binding</keyword>
<evidence type="ECO:0000256" key="4">
    <source>
        <dbReference type="ARBA" id="ARBA00023004"/>
    </source>
</evidence>
<name>A0A7W7Y4I5_9BACT</name>
<evidence type="ECO:0000313" key="8">
    <source>
        <dbReference type="Proteomes" id="UP000528322"/>
    </source>
</evidence>
<keyword evidence="2" id="KW-0949">S-adenosyl-L-methionine</keyword>
<proteinExistence type="predicted"/>
<dbReference type="EMBL" id="JACHID010000007">
    <property type="protein sequence ID" value="MBB5021958.1"/>
    <property type="molecule type" value="Genomic_DNA"/>
</dbReference>
<dbReference type="CDD" id="cd01335">
    <property type="entry name" value="Radical_SAM"/>
    <property type="match status" value="1"/>
</dbReference>
<accession>A0A7W7Y4I5</accession>
<comment type="cofactor">
    <cofactor evidence="1">
        <name>[4Fe-4S] cluster</name>
        <dbReference type="ChEBI" id="CHEBI:49883"/>
    </cofactor>
</comment>
<comment type="caution">
    <text evidence="7">The sequence shown here is derived from an EMBL/GenBank/DDBJ whole genome shotgun (WGS) entry which is preliminary data.</text>
</comment>
<dbReference type="GO" id="GO:0046872">
    <property type="term" value="F:metal ion binding"/>
    <property type="evidence" value="ECO:0007669"/>
    <property type="project" value="UniProtKB-KW"/>
</dbReference>
<evidence type="ECO:0000259" key="6">
    <source>
        <dbReference type="Pfam" id="PF04055"/>
    </source>
</evidence>
<keyword evidence="4" id="KW-0408">Iron</keyword>
<organism evidence="7 8">
    <name type="scientific">Desulfurispira natronophila</name>
    <dbReference type="NCBI Taxonomy" id="682562"/>
    <lineage>
        <taxon>Bacteria</taxon>
        <taxon>Pseudomonadati</taxon>
        <taxon>Chrysiogenota</taxon>
        <taxon>Chrysiogenia</taxon>
        <taxon>Chrysiogenales</taxon>
        <taxon>Chrysiogenaceae</taxon>
        <taxon>Desulfurispira</taxon>
    </lineage>
</organism>
<keyword evidence="5" id="KW-0411">Iron-sulfur</keyword>
<dbReference type="Pfam" id="PF04055">
    <property type="entry name" value="Radical_SAM"/>
    <property type="match status" value="1"/>
</dbReference>
<dbReference type="SFLD" id="SFLDG01067">
    <property type="entry name" value="SPASM/twitch_domain_containing"/>
    <property type="match status" value="1"/>
</dbReference>
<dbReference type="Proteomes" id="UP000528322">
    <property type="component" value="Unassembled WGS sequence"/>
</dbReference>
<dbReference type="GO" id="GO:0051536">
    <property type="term" value="F:iron-sulfur cluster binding"/>
    <property type="evidence" value="ECO:0007669"/>
    <property type="project" value="UniProtKB-KW"/>
</dbReference>
<keyword evidence="8" id="KW-1185">Reference proteome</keyword>
<dbReference type="InterPro" id="IPR058240">
    <property type="entry name" value="rSAM_sf"/>
</dbReference>
<dbReference type="PANTHER" id="PTHR11228">
    <property type="entry name" value="RADICAL SAM DOMAIN PROTEIN"/>
    <property type="match status" value="1"/>
</dbReference>
<feature type="domain" description="Radical SAM core" evidence="6">
    <location>
        <begin position="8"/>
        <end position="155"/>
    </location>
</feature>
<gene>
    <name evidence="7" type="ORF">HNR37_001275</name>
</gene>
<dbReference type="SUPFAM" id="SSF102114">
    <property type="entry name" value="Radical SAM enzymes"/>
    <property type="match status" value="1"/>
</dbReference>
<evidence type="ECO:0000256" key="3">
    <source>
        <dbReference type="ARBA" id="ARBA00022723"/>
    </source>
</evidence>
<protein>
    <submittedName>
        <fullName evidence="7">MoaA/NifB/PqqE/SkfB family radical SAM enzyme</fullName>
    </submittedName>
</protein>
<dbReference type="SFLD" id="SFLDS00029">
    <property type="entry name" value="Radical_SAM"/>
    <property type="match status" value="1"/>
</dbReference>
<dbReference type="RefSeq" id="WP_183731590.1">
    <property type="nucleotide sequence ID" value="NZ_JACHID010000007.1"/>
</dbReference>
<dbReference type="InterPro" id="IPR013785">
    <property type="entry name" value="Aldolase_TIM"/>
</dbReference>
<dbReference type="GO" id="GO:0003824">
    <property type="term" value="F:catalytic activity"/>
    <property type="evidence" value="ECO:0007669"/>
    <property type="project" value="InterPro"/>
</dbReference>